<feature type="compositionally biased region" description="Low complexity" evidence="3">
    <location>
        <begin position="263"/>
        <end position="407"/>
    </location>
</feature>
<feature type="chain" id="PRO_5012484047" evidence="4">
    <location>
        <begin position="18"/>
        <end position="621"/>
    </location>
</feature>
<feature type="region of interest" description="Disordered" evidence="3">
    <location>
        <begin position="234"/>
        <end position="429"/>
    </location>
</feature>
<keyword evidence="1" id="KW-0611">Plant defense</keyword>
<keyword evidence="2" id="KW-1015">Disulfide bond</keyword>
<dbReference type="CDD" id="cd00325">
    <property type="entry name" value="chitinase_GH19"/>
    <property type="match status" value="1"/>
</dbReference>
<feature type="compositionally biased region" description="Basic and acidic residues" evidence="3">
    <location>
        <begin position="72"/>
        <end position="81"/>
    </location>
</feature>
<evidence type="ECO:0000313" key="6">
    <source>
        <dbReference type="EMBL" id="OQS54455.1"/>
    </source>
</evidence>
<protein>
    <submittedName>
        <fullName evidence="6">Endochitinase</fullName>
    </submittedName>
</protein>
<dbReference type="Proteomes" id="UP000192758">
    <property type="component" value="Unassembled WGS sequence"/>
</dbReference>
<feature type="domain" description="Glycoside hydrolase family 19 catalytic" evidence="5">
    <location>
        <begin position="474"/>
        <end position="561"/>
    </location>
</feature>
<name>A0A1W0E5C1_9MICR</name>
<dbReference type="PANTHER" id="PTHR22595:SF79">
    <property type="entry name" value="CHITINASE 12"/>
    <property type="match status" value="1"/>
</dbReference>
<dbReference type="VEuPathDB" id="MicrosporidiaDB:EHP00_1308"/>
<dbReference type="InterPro" id="IPR000726">
    <property type="entry name" value="Glyco_hydro_19_cat"/>
</dbReference>
<feature type="compositionally biased region" description="Low complexity" evidence="3">
    <location>
        <begin position="177"/>
        <end position="187"/>
    </location>
</feature>
<evidence type="ECO:0000259" key="5">
    <source>
        <dbReference type="Pfam" id="PF00182"/>
    </source>
</evidence>
<keyword evidence="7" id="KW-1185">Reference proteome</keyword>
<dbReference type="AlphaFoldDB" id="A0A1W0E5C1"/>
<feature type="signal peptide" evidence="4">
    <location>
        <begin position="1"/>
        <end position="17"/>
    </location>
</feature>
<evidence type="ECO:0000313" key="7">
    <source>
        <dbReference type="Proteomes" id="UP000192758"/>
    </source>
</evidence>
<feature type="compositionally biased region" description="Basic residues" evidence="3">
    <location>
        <begin position="88"/>
        <end position="97"/>
    </location>
</feature>
<feature type="compositionally biased region" description="Basic residues" evidence="3">
    <location>
        <begin position="127"/>
        <end position="148"/>
    </location>
</feature>
<dbReference type="InterPro" id="IPR023346">
    <property type="entry name" value="Lysozyme-like_dom_sf"/>
</dbReference>
<dbReference type="SMR" id="A0A1W0E5C1"/>
<comment type="caution">
    <text evidence="6">The sequence shown here is derived from an EMBL/GenBank/DDBJ whole genome shotgun (WGS) entry which is preliminary data.</text>
</comment>
<evidence type="ECO:0000256" key="2">
    <source>
        <dbReference type="ARBA" id="ARBA00023157"/>
    </source>
</evidence>
<dbReference type="GO" id="GO:0006032">
    <property type="term" value="P:chitin catabolic process"/>
    <property type="evidence" value="ECO:0007669"/>
    <property type="project" value="InterPro"/>
</dbReference>
<feature type="compositionally biased region" description="Basic and acidic residues" evidence="3">
    <location>
        <begin position="408"/>
        <end position="417"/>
    </location>
</feature>
<dbReference type="Gene3D" id="1.10.530.10">
    <property type="match status" value="1"/>
</dbReference>
<gene>
    <name evidence="6" type="ORF">EHP00_1308</name>
</gene>
<feature type="region of interest" description="Disordered" evidence="3">
    <location>
        <begin position="72"/>
        <end position="219"/>
    </location>
</feature>
<accession>A0A1W0E5C1</accession>
<evidence type="ECO:0000256" key="1">
    <source>
        <dbReference type="ARBA" id="ARBA00022821"/>
    </source>
</evidence>
<feature type="compositionally biased region" description="Polar residues" evidence="3">
    <location>
        <begin position="195"/>
        <end position="215"/>
    </location>
</feature>
<sequence>MLLNITAFLLYARFLKGKNSCLPGSAICSDKHTLSFCSADASWISLKCPENSYCSMSDGKLGCTNKKESEEIDETGEKSDFDNLFNTKSKKDKKKKPSNIESNEDEMNSNDNSEDSIMNIKDESKNKKDKPKKSKTKKPKKENKHNSHNKKDNVKTKTVYKHKKTVTVTKQKEPTKTESNSNKSNHQNKNENKTESGQPNNYGIGTMQPSISTKADSPANDSLLKTLAEMISKAKEKTVTQTITEKTAPREIKLEYTGPGQVSSTGSFSSGGSSSGNSSGGSSSTENSSNPSSSNNSSSGNSSSNNSSSGNSSSNNSSSGNSSSGNSSSGNNSGNTSSGSGSSNTPSSSSSGNSKPSSSNSSSNTSPSSSSQSSGNNSNNASSSGNNSNNTQNDKNKNTSNSNSNKSSDSKDSKDSKGNQSNGGNIIDKDTLMQVMKECNFSPNEEYLNAVVDGVNKNWKDKDMAAQFLAQIAHESGGFQYVEEIACAGNTCPGQYGSDQGAPGKQYYGRGFMQLSWPDNYKNASADLYGNSELYDDPDKVAKDTQKAYDVSQWFWDKNVKGKEGVGPDHFGYSTKAINGELECKNNNNIDKSKKRYDIYTKMAKAMNIEKVADEAGCYTT</sequence>
<proteinExistence type="predicted"/>
<organism evidence="6 7">
    <name type="scientific">Ecytonucleospora hepatopenaei</name>
    <dbReference type="NCBI Taxonomy" id="646526"/>
    <lineage>
        <taxon>Eukaryota</taxon>
        <taxon>Fungi</taxon>
        <taxon>Fungi incertae sedis</taxon>
        <taxon>Microsporidia</taxon>
        <taxon>Enterocytozoonidae</taxon>
        <taxon>Ecytonucleospora</taxon>
    </lineage>
</organism>
<dbReference type="EMBL" id="MNPJ01000020">
    <property type="protein sequence ID" value="OQS54455.1"/>
    <property type="molecule type" value="Genomic_DNA"/>
</dbReference>
<dbReference type="OrthoDB" id="5985073at2759"/>
<dbReference type="GO" id="GO:0004568">
    <property type="term" value="F:chitinase activity"/>
    <property type="evidence" value="ECO:0007669"/>
    <property type="project" value="InterPro"/>
</dbReference>
<keyword evidence="4" id="KW-0732">Signal</keyword>
<dbReference type="PANTHER" id="PTHR22595">
    <property type="entry name" value="CHITINASE-RELATED"/>
    <property type="match status" value="1"/>
</dbReference>
<evidence type="ECO:0000256" key="4">
    <source>
        <dbReference type="SAM" id="SignalP"/>
    </source>
</evidence>
<dbReference type="Pfam" id="PF00182">
    <property type="entry name" value="Glyco_hydro_19"/>
    <property type="match status" value="1"/>
</dbReference>
<dbReference type="GO" id="GO:0016998">
    <property type="term" value="P:cell wall macromolecule catabolic process"/>
    <property type="evidence" value="ECO:0007669"/>
    <property type="project" value="InterPro"/>
</dbReference>
<dbReference type="SUPFAM" id="SSF53955">
    <property type="entry name" value="Lysozyme-like"/>
    <property type="match status" value="1"/>
</dbReference>
<evidence type="ECO:0000256" key="3">
    <source>
        <dbReference type="SAM" id="MobiDB-lite"/>
    </source>
</evidence>
<reference evidence="6 7" key="1">
    <citation type="journal article" date="2017" name="Environ. Microbiol.">
        <title>Decay of the glycolytic pathway and adaptation to intranuclear parasitism within Enterocytozoonidae microsporidia.</title>
        <authorList>
            <person name="Wiredu Boakye D."/>
            <person name="Jaroenlak P."/>
            <person name="Prachumwat A."/>
            <person name="Williams T.A."/>
            <person name="Bateman K.S."/>
            <person name="Itsathitphaisarn O."/>
            <person name="Sritunyalucksana K."/>
            <person name="Paszkiewicz K.H."/>
            <person name="Moore K.A."/>
            <person name="Stentiford G.D."/>
            <person name="Williams B.A."/>
        </authorList>
    </citation>
    <scope>NUCLEOTIDE SEQUENCE [LARGE SCALE GENOMIC DNA]</scope>
    <source>
        <strain evidence="6 7">TH1</strain>
    </source>
</reference>
<dbReference type="GO" id="GO:0006952">
    <property type="term" value="P:defense response"/>
    <property type="evidence" value="ECO:0007669"/>
    <property type="project" value="UniProtKB-KW"/>
</dbReference>
<feature type="compositionally biased region" description="Acidic residues" evidence="3">
    <location>
        <begin position="102"/>
        <end position="114"/>
    </location>
</feature>